<dbReference type="AlphaFoldDB" id="A0A1C7LXI9"/>
<organism evidence="2 3">
    <name type="scientific">Grifola frondosa</name>
    <name type="common">Maitake</name>
    <name type="synonym">Polyporus frondosus</name>
    <dbReference type="NCBI Taxonomy" id="5627"/>
    <lineage>
        <taxon>Eukaryota</taxon>
        <taxon>Fungi</taxon>
        <taxon>Dikarya</taxon>
        <taxon>Basidiomycota</taxon>
        <taxon>Agaricomycotina</taxon>
        <taxon>Agaricomycetes</taxon>
        <taxon>Polyporales</taxon>
        <taxon>Grifolaceae</taxon>
        <taxon>Grifola</taxon>
    </lineage>
</organism>
<dbReference type="PANTHER" id="PTHR43591:SF110">
    <property type="entry name" value="RHODANESE DOMAIN-CONTAINING PROTEIN"/>
    <property type="match status" value="1"/>
</dbReference>
<gene>
    <name evidence="2" type="ORF">A0H81_10641</name>
</gene>
<proteinExistence type="predicted"/>
<reference evidence="2 3" key="1">
    <citation type="submission" date="2016-03" db="EMBL/GenBank/DDBJ databases">
        <title>Whole genome sequencing of Grifola frondosa 9006-11.</title>
        <authorList>
            <person name="Min B."/>
            <person name="Park H."/>
            <person name="Kim J.-G."/>
            <person name="Cho H."/>
            <person name="Oh Y.-L."/>
            <person name="Kong W.-S."/>
            <person name="Choi I.-G."/>
        </authorList>
    </citation>
    <scope>NUCLEOTIDE SEQUENCE [LARGE SCALE GENOMIC DNA]</scope>
    <source>
        <strain evidence="2 3">9006-11</strain>
    </source>
</reference>
<dbReference type="Gene3D" id="3.40.50.150">
    <property type="entry name" value="Vaccinia Virus protein VP39"/>
    <property type="match status" value="1"/>
</dbReference>
<name>A0A1C7LXI9_GRIFR</name>
<dbReference type="Proteomes" id="UP000092993">
    <property type="component" value="Unassembled WGS sequence"/>
</dbReference>
<feature type="domain" description="Methyltransferase" evidence="1">
    <location>
        <begin position="74"/>
        <end position="173"/>
    </location>
</feature>
<dbReference type="OMA" id="LFELRIW"/>
<dbReference type="SUPFAM" id="SSF53335">
    <property type="entry name" value="S-adenosyl-L-methionine-dependent methyltransferases"/>
    <property type="match status" value="1"/>
</dbReference>
<dbReference type="Pfam" id="PF13649">
    <property type="entry name" value="Methyltransf_25"/>
    <property type="match status" value="1"/>
</dbReference>
<accession>A0A1C7LXI9</accession>
<evidence type="ECO:0000259" key="1">
    <source>
        <dbReference type="Pfam" id="PF13649"/>
    </source>
</evidence>
<dbReference type="InterPro" id="IPR029063">
    <property type="entry name" value="SAM-dependent_MTases_sf"/>
</dbReference>
<dbReference type="InterPro" id="IPR041698">
    <property type="entry name" value="Methyltransf_25"/>
</dbReference>
<dbReference type="OrthoDB" id="184880at2759"/>
<sequence>MQAHAIDPERTATTIMKPIVHVERNYHSFAGAQYVLPSDDPERERLALQHSVLKKMFENRIIIPPISFDTADKILDSGTGSGIFLLDLVENKTVPVSVVLQGLDIESRLFPLEDPRVISRGNVHFTVGTVTKLPEDWTNSFALVHQRLLIAALQAHEWVEACSEIYRVLTPGGWVQLGEVGSPKAGVVTEKHLSLLHTLLTAKGLLRDIAIHLPKMLETAGFVGVSVEERKVTLGRLGDKTAWTRGITSWGVQRYENPDSESWRTGLRAV</sequence>
<evidence type="ECO:0000313" key="2">
    <source>
        <dbReference type="EMBL" id="OBZ69445.1"/>
    </source>
</evidence>
<dbReference type="EMBL" id="LUGG01000017">
    <property type="protein sequence ID" value="OBZ69445.1"/>
    <property type="molecule type" value="Genomic_DNA"/>
</dbReference>
<keyword evidence="3" id="KW-1185">Reference proteome</keyword>
<dbReference type="PANTHER" id="PTHR43591">
    <property type="entry name" value="METHYLTRANSFERASE"/>
    <property type="match status" value="1"/>
</dbReference>
<protein>
    <recommendedName>
        <fullName evidence="1">Methyltransferase domain-containing protein</fullName>
    </recommendedName>
</protein>
<comment type="caution">
    <text evidence="2">The sequence shown here is derived from an EMBL/GenBank/DDBJ whole genome shotgun (WGS) entry which is preliminary data.</text>
</comment>
<dbReference type="STRING" id="5627.A0A1C7LXI9"/>
<evidence type="ECO:0000313" key="3">
    <source>
        <dbReference type="Proteomes" id="UP000092993"/>
    </source>
</evidence>
<dbReference type="CDD" id="cd02440">
    <property type="entry name" value="AdoMet_MTases"/>
    <property type="match status" value="1"/>
</dbReference>